<dbReference type="EMBL" id="MXAP01000183">
    <property type="protein sequence ID" value="OPH33271.1"/>
    <property type="molecule type" value="Genomic_DNA"/>
</dbReference>
<dbReference type="RefSeq" id="WP_079326754.1">
    <property type="nucleotide sequence ID" value="NZ_MXAP01000183.1"/>
</dbReference>
<name>A0A378QNL6_9GAMM</name>
<dbReference type="SUPFAM" id="SSF52402">
    <property type="entry name" value="Adenine nucleotide alpha hydrolases-like"/>
    <property type="match status" value="1"/>
</dbReference>
<proteinExistence type="predicted"/>
<dbReference type="AlphaFoldDB" id="A0A378QNL6"/>
<evidence type="ECO:0000313" key="4">
    <source>
        <dbReference type="Proteomes" id="UP000254618"/>
    </source>
</evidence>
<organism evidence="2 4">
    <name type="scientific">Moraxella equi</name>
    <dbReference type="NCBI Taxonomy" id="60442"/>
    <lineage>
        <taxon>Bacteria</taxon>
        <taxon>Pseudomonadati</taxon>
        <taxon>Pseudomonadota</taxon>
        <taxon>Gammaproteobacteria</taxon>
        <taxon>Moraxellales</taxon>
        <taxon>Moraxellaceae</taxon>
        <taxon>Moraxella</taxon>
    </lineage>
</organism>
<dbReference type="NCBIfam" id="NF041925">
    <property type="entry name" value="QatC"/>
    <property type="match status" value="1"/>
</dbReference>
<reference evidence="1 3" key="1">
    <citation type="submission" date="2017-03" db="EMBL/GenBank/DDBJ databases">
        <title>Draft genome sequence of Moraxella equi CCUG 4950T type strain.</title>
        <authorList>
            <person name="Salva-Serra F."/>
            <person name="Engstrom-Jakobsson H."/>
            <person name="Thorell K."/>
            <person name="Jaen-Luchoro D."/>
            <person name="Gonzales-Siles L."/>
            <person name="Karlsson R."/>
            <person name="Yazdan S."/>
            <person name="Boulund F."/>
            <person name="Johnning A."/>
            <person name="Engstrand L."/>
            <person name="Kristiansson E."/>
            <person name="Moore E."/>
        </authorList>
    </citation>
    <scope>NUCLEOTIDE SEQUENCE [LARGE SCALE GENOMIC DNA]</scope>
    <source>
        <strain evidence="1 3">CCUG 4950</strain>
    </source>
</reference>
<keyword evidence="3" id="KW-1185">Reference proteome</keyword>
<dbReference type="EMBL" id="UGQF01000001">
    <property type="protein sequence ID" value="STZ02301.1"/>
    <property type="molecule type" value="Genomic_DNA"/>
</dbReference>
<evidence type="ECO:0000313" key="2">
    <source>
        <dbReference type="EMBL" id="STZ02301.1"/>
    </source>
</evidence>
<dbReference type="Proteomes" id="UP000254618">
    <property type="component" value="Unassembled WGS sequence"/>
</dbReference>
<dbReference type="Proteomes" id="UP000190777">
    <property type="component" value="Unassembled WGS sequence"/>
</dbReference>
<reference evidence="2 4" key="2">
    <citation type="submission" date="2018-06" db="EMBL/GenBank/DDBJ databases">
        <authorList>
            <consortium name="Pathogen Informatics"/>
            <person name="Doyle S."/>
        </authorList>
    </citation>
    <scope>NUCLEOTIDE SEQUENCE [LARGE SCALE GENOMIC DNA]</scope>
    <source>
        <strain evidence="2 4">NCTC11012</strain>
    </source>
</reference>
<evidence type="ECO:0000313" key="1">
    <source>
        <dbReference type="EMBL" id="OPH33271.1"/>
    </source>
</evidence>
<dbReference type="InterPro" id="IPR049676">
    <property type="entry name" value="QatC"/>
</dbReference>
<dbReference type="Gene3D" id="3.40.50.620">
    <property type="entry name" value="HUPs"/>
    <property type="match status" value="1"/>
</dbReference>
<sequence length="438" mass="49720">MTQLVFHHDIEQLKNLPNGIMPVRLYEMGDKNLQIAQIGNKVLDCVERLGVELNSQVMDFLTIAMAVTAADTFVLRKDTANGWYRSFSITLPLCQPDIWQANKTHLEQILHFLSGDIWQFNFQAGGQLPPQPYKLNRRAKLVDLRNKDSVCLFSGGLDSAIGAIDLLEQGYSPVLVSHSYKGDKSRQQMIVEKFNQSRYANQFSQFNAIAQPHLNNGGTTEITMRTRSLNFLAFAVISAYALQEVVQEAIDIFVPENGVISINAPLTPRRVGTLSTRTTHPYFIQELQKLFTAVNIPFILKNPYQFKTKGQMIAECANLPLLRQIIPDTVSCSHWKRKNQQCGVCVPCLIRRASLYYADITNDADYEFNNIRQILTHQDRRDDLFALMGAIGQKNHRNMNQWVLQSGSLPIQQLNQFSDVFMNGLNEVEQLLIANQVL</sequence>
<dbReference type="GO" id="GO:0003677">
    <property type="term" value="F:DNA binding"/>
    <property type="evidence" value="ECO:0007669"/>
    <property type="project" value="UniProtKB-KW"/>
</dbReference>
<evidence type="ECO:0000313" key="3">
    <source>
        <dbReference type="Proteomes" id="UP000190777"/>
    </source>
</evidence>
<gene>
    <name evidence="1" type="ORF">B5J93_13030</name>
    <name evidence="2" type="ORF">NCTC11012_00525</name>
</gene>
<protein>
    <submittedName>
        <fullName evidence="1">DNA-binding protein</fullName>
    </submittedName>
    <submittedName>
        <fullName evidence="2">Queuosine biosynthesis protein QueC</fullName>
    </submittedName>
</protein>
<accession>A0A378QNL6</accession>
<dbReference type="InterPro" id="IPR014729">
    <property type="entry name" value="Rossmann-like_a/b/a_fold"/>
</dbReference>
<keyword evidence="1" id="KW-0238">DNA-binding</keyword>